<proteinExistence type="predicted"/>
<dbReference type="InterPro" id="IPR017896">
    <property type="entry name" value="4Fe4S_Fe-S-bd"/>
</dbReference>
<keyword evidence="1" id="KW-0813">Transport</keyword>
<evidence type="ECO:0000259" key="9">
    <source>
        <dbReference type="PROSITE" id="PS51379"/>
    </source>
</evidence>
<dbReference type="PROSITE" id="PS51379">
    <property type="entry name" value="4FE4S_FER_2"/>
    <property type="match status" value="2"/>
</dbReference>
<evidence type="ECO:0000256" key="2">
    <source>
        <dbReference type="ARBA" id="ARBA00022485"/>
    </source>
</evidence>
<accession>A0A654M3R9</accession>
<keyword evidence="3" id="KW-0479">Metal-binding</keyword>
<evidence type="ECO:0000256" key="5">
    <source>
        <dbReference type="ARBA" id="ARBA00022982"/>
    </source>
</evidence>
<feature type="domain" description="4Fe-4S ferredoxin-type" evidence="9">
    <location>
        <begin position="278"/>
        <end position="307"/>
    </location>
</feature>
<evidence type="ECO:0000256" key="4">
    <source>
        <dbReference type="ARBA" id="ARBA00022737"/>
    </source>
</evidence>
<keyword evidence="5" id="KW-0249">Electron transport</keyword>
<dbReference type="GO" id="GO:0016491">
    <property type="term" value="F:oxidoreductase activity"/>
    <property type="evidence" value="ECO:0007669"/>
    <property type="project" value="UniProtKB-ARBA"/>
</dbReference>
<dbReference type="GO" id="GO:0046872">
    <property type="term" value="F:metal ion binding"/>
    <property type="evidence" value="ECO:0007669"/>
    <property type="project" value="UniProtKB-KW"/>
</dbReference>
<evidence type="ECO:0000313" key="11">
    <source>
        <dbReference type="Proteomes" id="UP000058925"/>
    </source>
</evidence>
<protein>
    <submittedName>
        <fullName evidence="10">Ferredoxin-1</fullName>
    </submittedName>
</protein>
<dbReference type="Proteomes" id="UP000058925">
    <property type="component" value="Chromosome"/>
</dbReference>
<dbReference type="SUPFAM" id="SSF54862">
    <property type="entry name" value="4Fe-4S ferredoxins"/>
    <property type="match status" value="1"/>
</dbReference>
<dbReference type="Pfam" id="PF12838">
    <property type="entry name" value="Fer4_7"/>
    <property type="match status" value="1"/>
</dbReference>
<dbReference type="AlphaFoldDB" id="A0A654M3R9"/>
<keyword evidence="11" id="KW-1185">Reference proteome</keyword>
<evidence type="ECO:0000313" key="10">
    <source>
        <dbReference type="EMBL" id="ALI37286.1"/>
    </source>
</evidence>
<dbReference type="PANTHER" id="PTHR43687">
    <property type="entry name" value="ADENYLYLSULFATE REDUCTASE, BETA SUBUNIT"/>
    <property type="match status" value="1"/>
</dbReference>
<keyword evidence="6" id="KW-0408">Iron</keyword>
<keyword evidence="7" id="KW-0411">Iron-sulfur</keyword>
<dbReference type="Gene3D" id="3.30.70.20">
    <property type="match status" value="1"/>
</dbReference>
<reference evidence="11" key="1">
    <citation type="submission" date="2015-10" db="EMBL/GenBank/DDBJ databases">
        <title>Niche specialization of a soil ammonia-oxidizing archaeon, Candidatus Nitrosocosmicus oleophilus.</title>
        <authorList>
            <person name="Jung M.-Y."/>
            <person name="Rhee S.-K."/>
        </authorList>
    </citation>
    <scope>NUCLEOTIDE SEQUENCE [LARGE SCALE GENOMIC DNA]</scope>
    <source>
        <strain evidence="11">MY3</strain>
    </source>
</reference>
<feature type="region of interest" description="Disordered" evidence="8">
    <location>
        <begin position="182"/>
        <end position="206"/>
    </location>
</feature>
<evidence type="ECO:0000256" key="7">
    <source>
        <dbReference type="ARBA" id="ARBA00023014"/>
    </source>
</evidence>
<sequence length="345" mass="38385">MSLLLSDRVWVMLSEVAKRGIYPTHSAKLGIYRLPVDIVGQSEVNGIMSELKTQGYALDTYADRIFVTFKWVEKGFDIYTNTEQSAELNVTVEIVIGEVLDIIYQIKPLETFGDFYWIRNYRQKADHNAKIIIDNIIRNTKIGQKLLTYYQKIQKLSQTDSIKKLESITPLANTQKSLKEEKKSLVNPSVSTAAGKPSSENLSEKQAVVVPSPIPASNAAKLSENTTIQLTGTGTDYQAVEGPIDTGFKSKRQSAGKFQGIQVWGPYDAPGQLGIWGTDVCVDFDICISDGACIDACPVNVYEWLDTPGHPASERKPFMIREKDCIFCLACENVCPPQAIKIFVK</sequence>
<name>A0A654M3R9_9ARCH</name>
<evidence type="ECO:0000256" key="6">
    <source>
        <dbReference type="ARBA" id="ARBA00023004"/>
    </source>
</evidence>
<feature type="domain" description="4Fe-4S ferredoxin-type" evidence="9">
    <location>
        <begin position="315"/>
        <end position="345"/>
    </location>
</feature>
<keyword evidence="2" id="KW-0004">4Fe-4S</keyword>
<keyword evidence="4" id="KW-0677">Repeat</keyword>
<dbReference type="InterPro" id="IPR050572">
    <property type="entry name" value="Fe-S_Ferredoxin"/>
</dbReference>
<evidence type="ECO:0000256" key="8">
    <source>
        <dbReference type="SAM" id="MobiDB-lite"/>
    </source>
</evidence>
<dbReference type="EMBL" id="CP012850">
    <property type="protein sequence ID" value="ALI37286.1"/>
    <property type="molecule type" value="Genomic_DNA"/>
</dbReference>
<evidence type="ECO:0000256" key="3">
    <source>
        <dbReference type="ARBA" id="ARBA00022723"/>
    </source>
</evidence>
<organism evidence="10 11">
    <name type="scientific">Candidatus Nitrosocosmicus oleophilus</name>
    <dbReference type="NCBI Taxonomy" id="1353260"/>
    <lineage>
        <taxon>Archaea</taxon>
        <taxon>Nitrososphaerota</taxon>
        <taxon>Nitrososphaeria</taxon>
        <taxon>Nitrososphaerales</taxon>
        <taxon>Nitrososphaeraceae</taxon>
        <taxon>Candidatus Nitrosocosmicus</taxon>
    </lineage>
</organism>
<dbReference type="KEGG" id="taa:NMY3_03099"/>
<dbReference type="PROSITE" id="PS00198">
    <property type="entry name" value="4FE4S_FER_1"/>
    <property type="match status" value="1"/>
</dbReference>
<gene>
    <name evidence="10" type="ORF">NMY3_03099</name>
</gene>
<evidence type="ECO:0000256" key="1">
    <source>
        <dbReference type="ARBA" id="ARBA00022448"/>
    </source>
</evidence>
<dbReference type="GO" id="GO:0051539">
    <property type="term" value="F:4 iron, 4 sulfur cluster binding"/>
    <property type="evidence" value="ECO:0007669"/>
    <property type="project" value="UniProtKB-KW"/>
</dbReference>
<dbReference type="PANTHER" id="PTHR43687:SF6">
    <property type="entry name" value="L-ASPARTATE SEMIALDEHYDE SULFURTRANSFERASE IRON-SULFUR SUBUNIT"/>
    <property type="match status" value="1"/>
</dbReference>
<dbReference type="InterPro" id="IPR017900">
    <property type="entry name" value="4Fe4S_Fe_S_CS"/>
</dbReference>